<accession>A0A0E9SH42</accession>
<protein>
    <submittedName>
        <fullName evidence="1">Uncharacterized protein</fullName>
    </submittedName>
</protein>
<dbReference type="EMBL" id="GBXM01068779">
    <property type="protein sequence ID" value="JAH39798.1"/>
    <property type="molecule type" value="Transcribed_RNA"/>
</dbReference>
<proteinExistence type="predicted"/>
<name>A0A0E9SH42_ANGAN</name>
<organism evidence="1">
    <name type="scientific">Anguilla anguilla</name>
    <name type="common">European freshwater eel</name>
    <name type="synonym">Muraena anguilla</name>
    <dbReference type="NCBI Taxonomy" id="7936"/>
    <lineage>
        <taxon>Eukaryota</taxon>
        <taxon>Metazoa</taxon>
        <taxon>Chordata</taxon>
        <taxon>Craniata</taxon>
        <taxon>Vertebrata</taxon>
        <taxon>Euteleostomi</taxon>
        <taxon>Actinopterygii</taxon>
        <taxon>Neopterygii</taxon>
        <taxon>Teleostei</taxon>
        <taxon>Anguilliformes</taxon>
        <taxon>Anguillidae</taxon>
        <taxon>Anguilla</taxon>
    </lineage>
</organism>
<reference evidence="1" key="1">
    <citation type="submission" date="2014-11" db="EMBL/GenBank/DDBJ databases">
        <authorList>
            <person name="Amaro Gonzalez C."/>
        </authorList>
    </citation>
    <scope>NUCLEOTIDE SEQUENCE</scope>
</reference>
<evidence type="ECO:0000313" key="1">
    <source>
        <dbReference type="EMBL" id="JAH39798.1"/>
    </source>
</evidence>
<sequence length="40" mass="4272">MVTSRGLSGILGPMKTFHIGPHHSRPPHPCTITVPMPIGI</sequence>
<dbReference type="AlphaFoldDB" id="A0A0E9SH42"/>
<reference evidence="1" key="2">
    <citation type="journal article" date="2015" name="Fish Shellfish Immunol.">
        <title>Early steps in the European eel (Anguilla anguilla)-Vibrio vulnificus interaction in the gills: Role of the RtxA13 toxin.</title>
        <authorList>
            <person name="Callol A."/>
            <person name="Pajuelo D."/>
            <person name="Ebbesson L."/>
            <person name="Teles M."/>
            <person name="MacKenzie S."/>
            <person name="Amaro C."/>
        </authorList>
    </citation>
    <scope>NUCLEOTIDE SEQUENCE</scope>
</reference>